<gene>
    <name evidence="1" type="ORF">SLEP1_g60521</name>
</gene>
<reference evidence="1 2" key="1">
    <citation type="journal article" date="2021" name="Commun. Biol.">
        <title>The genome of Shorea leprosula (Dipterocarpaceae) highlights the ecological relevance of drought in aseasonal tropical rainforests.</title>
        <authorList>
            <person name="Ng K.K.S."/>
            <person name="Kobayashi M.J."/>
            <person name="Fawcett J.A."/>
            <person name="Hatakeyama M."/>
            <person name="Paape T."/>
            <person name="Ng C.H."/>
            <person name="Ang C.C."/>
            <person name="Tnah L.H."/>
            <person name="Lee C.T."/>
            <person name="Nishiyama T."/>
            <person name="Sese J."/>
            <person name="O'Brien M.J."/>
            <person name="Copetti D."/>
            <person name="Mohd Noor M.I."/>
            <person name="Ong R.C."/>
            <person name="Putra M."/>
            <person name="Sireger I.Z."/>
            <person name="Indrioko S."/>
            <person name="Kosugi Y."/>
            <person name="Izuno A."/>
            <person name="Isagi Y."/>
            <person name="Lee S.L."/>
            <person name="Shimizu K.K."/>
        </authorList>
    </citation>
    <scope>NUCLEOTIDE SEQUENCE [LARGE SCALE GENOMIC DNA]</scope>
    <source>
        <strain evidence="1">214</strain>
    </source>
</reference>
<name>A0AAV5MVI7_9ROSI</name>
<organism evidence="1 2">
    <name type="scientific">Rubroshorea leprosula</name>
    <dbReference type="NCBI Taxonomy" id="152421"/>
    <lineage>
        <taxon>Eukaryota</taxon>
        <taxon>Viridiplantae</taxon>
        <taxon>Streptophyta</taxon>
        <taxon>Embryophyta</taxon>
        <taxon>Tracheophyta</taxon>
        <taxon>Spermatophyta</taxon>
        <taxon>Magnoliopsida</taxon>
        <taxon>eudicotyledons</taxon>
        <taxon>Gunneridae</taxon>
        <taxon>Pentapetalae</taxon>
        <taxon>rosids</taxon>
        <taxon>malvids</taxon>
        <taxon>Malvales</taxon>
        <taxon>Dipterocarpaceae</taxon>
        <taxon>Rubroshorea</taxon>
    </lineage>
</organism>
<dbReference type="EMBL" id="BPVZ01002753">
    <property type="protein sequence ID" value="GKV54011.1"/>
    <property type="molecule type" value="Genomic_DNA"/>
</dbReference>
<evidence type="ECO:0000313" key="1">
    <source>
        <dbReference type="EMBL" id="GKV54011.1"/>
    </source>
</evidence>
<protein>
    <submittedName>
        <fullName evidence="1">Uncharacterized protein</fullName>
    </submittedName>
</protein>
<accession>A0AAV5MVI7</accession>
<proteinExistence type="predicted"/>
<feature type="non-terminal residue" evidence="1">
    <location>
        <position position="53"/>
    </location>
</feature>
<dbReference type="Proteomes" id="UP001054252">
    <property type="component" value="Unassembled WGS sequence"/>
</dbReference>
<evidence type="ECO:0000313" key="2">
    <source>
        <dbReference type="Proteomes" id="UP001054252"/>
    </source>
</evidence>
<comment type="caution">
    <text evidence="1">The sequence shown here is derived from an EMBL/GenBank/DDBJ whole genome shotgun (WGS) entry which is preliminary data.</text>
</comment>
<keyword evidence="2" id="KW-1185">Reference proteome</keyword>
<dbReference type="AlphaFoldDB" id="A0AAV5MVI7"/>
<sequence>MKRLLDVRCSNLGVRPAGLPGLPGGTGQPGLTVLDGPIVQTGLDIHPTRFSNR</sequence>